<evidence type="ECO:0000256" key="2">
    <source>
        <dbReference type="SAM" id="SignalP"/>
    </source>
</evidence>
<dbReference type="InterPro" id="IPR053143">
    <property type="entry name" value="Arylsulfate_ST"/>
</dbReference>
<evidence type="ECO:0000256" key="1">
    <source>
        <dbReference type="SAM" id="MobiDB-lite"/>
    </source>
</evidence>
<sequence length="916" mass="99469">MTGFSISSSLALVVALLGIAKADGQYRSRPDLAPPQLNITIPATEHVSPGYIFVGPYPGFDGVRAGPEQAAAYIFTNTGDLVWSSLGHFAGWVGNFQAVRYRGKPALQAFQGYLDPLHGHGYGTPILLDDHYQPLALVQTPNHRLISIHEFKIVNEETALVEIYQPTAMDLGPFGASVEEQWIVDGVFQEFDIASGELLFEGHTLDWASPADSIIPLRSGRAFTGTNASDAWDYFHINSVDKNDRGDYLISGRHMSALYKINGSDGSLLWQLGGRKSTISHPDFDFGYQHDARFLNRSEDGSVETIPFSDNSARSDRQRTGGVDRLHPHSRARIVEINHNHNTARELSTFTPPDYLSAPSQGNVQVLGNQNVFVNWGQAGAVTEFSPDGTPIFHAYLESGELAPGVQSYRGFRCEWTGYSRETPAVVAYADGSELSLYASWNGDTATAAWRFYSQCTTERRQRGGGYETRELGQVARKSFETSLVVSINQLRGWSKDCGIFAQAVDSSGNLLSTSRVVSIAHSLPQPPSASAPPSPLEEFGQKALWGFLDLNLFPLLAVSAVAEVHYLFSGFFSGSIIAGIEFDDEAHSLSLVKNISSASDDGSKWIALDACKKNLYVGTTGYFQSYKITKDLGLTYKSNVSLSSDCNNANFITASSKSPFAVFGTPYGGGCPTVAISVDKTGTLQKSFANATYNTKGGVHGTVLSPKNDFLYSADDMGNAVWVHSYDRETGKIEGVQYLAADEGSNPRHLTVHPNGKWVYVVYEEANSIAAYQRNTKTSKLEFRNETYSLLPSGFTNSSSYWADEVLLSTPAEGTSPKYLLAATRSRKTGVPGYVSAFSLDAETGGIREQLFLQETTNSGGSANAVSPASFSEDLFAITDSGSNFIEVWKIKGKNASAVAHLDLANGPANAVWYN</sequence>
<feature type="signal peptide" evidence="2">
    <location>
        <begin position="1"/>
        <end position="24"/>
    </location>
</feature>
<reference evidence="3" key="1">
    <citation type="journal article" date="2020" name="bioRxiv">
        <title>Historical genomics reveals the evolutionary mechanisms behind multiple outbreaks of the host-specific coffee wilt pathogen Fusarium xylarioides.</title>
        <authorList>
            <person name="Peck D."/>
            <person name="Nowell R.W."/>
            <person name="Flood J."/>
            <person name="Ryan M.J."/>
            <person name="Barraclough T.G."/>
        </authorList>
    </citation>
    <scope>NUCLEOTIDE SEQUENCE</scope>
    <source>
        <strain evidence="3">IMI 127659i</strain>
    </source>
</reference>
<dbReference type="Pfam" id="PF14269">
    <property type="entry name" value="Arylsulfotran_2"/>
    <property type="match status" value="1"/>
</dbReference>
<protein>
    <recommendedName>
        <fullName evidence="5">ASST-domain-containing protein</fullName>
    </recommendedName>
</protein>
<dbReference type="OrthoDB" id="5427350at2759"/>
<organism evidence="3 4">
    <name type="scientific">Fusarium xylarioides</name>
    <dbReference type="NCBI Taxonomy" id="221167"/>
    <lineage>
        <taxon>Eukaryota</taxon>
        <taxon>Fungi</taxon>
        <taxon>Dikarya</taxon>
        <taxon>Ascomycota</taxon>
        <taxon>Pezizomycotina</taxon>
        <taxon>Sordariomycetes</taxon>
        <taxon>Hypocreomycetidae</taxon>
        <taxon>Hypocreales</taxon>
        <taxon>Nectriaceae</taxon>
        <taxon>Fusarium</taxon>
        <taxon>Fusarium fujikuroi species complex</taxon>
    </lineage>
</organism>
<dbReference type="PANTHER" id="PTHR35340:SF9">
    <property type="entry name" value="ASST-DOMAIN-CONTAINING PROTEIN"/>
    <property type="match status" value="1"/>
</dbReference>
<feature type="chain" id="PRO_5040514424" description="ASST-domain-containing protein" evidence="2">
    <location>
        <begin position="25"/>
        <end position="916"/>
    </location>
</feature>
<feature type="region of interest" description="Disordered" evidence="1">
    <location>
        <begin position="305"/>
        <end position="327"/>
    </location>
</feature>
<dbReference type="Pfam" id="PF10282">
    <property type="entry name" value="Lactonase"/>
    <property type="match status" value="1"/>
</dbReference>
<gene>
    <name evidence="3" type="ORF">H9Q72_013001</name>
</gene>
<dbReference type="PANTHER" id="PTHR35340">
    <property type="entry name" value="PQQ ENZYME REPEAT PROTEIN-RELATED"/>
    <property type="match status" value="1"/>
</dbReference>
<comment type="caution">
    <text evidence="3">The sequence shown here is derived from an EMBL/GenBank/DDBJ whole genome shotgun (WGS) entry which is preliminary data.</text>
</comment>
<dbReference type="Gene3D" id="2.130.10.10">
    <property type="entry name" value="YVTN repeat-like/Quinoprotein amine dehydrogenase"/>
    <property type="match status" value="1"/>
</dbReference>
<accession>A0A9P7HMZ5</accession>
<dbReference type="InterPro" id="IPR015943">
    <property type="entry name" value="WD40/YVTN_repeat-like_dom_sf"/>
</dbReference>
<keyword evidence="4" id="KW-1185">Reference proteome</keyword>
<dbReference type="SUPFAM" id="SSF75011">
    <property type="entry name" value="3-carboxy-cis,cis-mucoante lactonizing enzyme"/>
    <property type="match status" value="1"/>
</dbReference>
<reference evidence="3" key="2">
    <citation type="submission" date="2020-10" db="EMBL/GenBank/DDBJ databases">
        <authorList>
            <person name="Peck L.D."/>
            <person name="Nowell R.W."/>
            <person name="Flood J."/>
            <person name="Ryan M.J."/>
            <person name="Barraclough T.G."/>
        </authorList>
    </citation>
    <scope>NUCLEOTIDE SEQUENCE</scope>
    <source>
        <strain evidence="3">IMI 127659i</strain>
    </source>
</reference>
<dbReference type="InterPro" id="IPR039535">
    <property type="entry name" value="ASST-like"/>
</dbReference>
<name>A0A9P7HMZ5_9HYPO</name>
<proteinExistence type="predicted"/>
<keyword evidence="2" id="KW-0732">Signal</keyword>
<evidence type="ECO:0000313" key="4">
    <source>
        <dbReference type="Proteomes" id="UP000750502"/>
    </source>
</evidence>
<dbReference type="InterPro" id="IPR019405">
    <property type="entry name" value="Lactonase_7-beta_prop"/>
</dbReference>
<evidence type="ECO:0000313" key="3">
    <source>
        <dbReference type="EMBL" id="KAG5758868.1"/>
    </source>
</evidence>
<evidence type="ECO:0008006" key="5">
    <source>
        <dbReference type="Google" id="ProtNLM"/>
    </source>
</evidence>
<feature type="compositionally biased region" description="Basic and acidic residues" evidence="1">
    <location>
        <begin position="313"/>
        <end position="327"/>
    </location>
</feature>
<dbReference type="EMBL" id="JADFTT010000746">
    <property type="protein sequence ID" value="KAG5758868.1"/>
    <property type="molecule type" value="Genomic_DNA"/>
</dbReference>
<dbReference type="AlphaFoldDB" id="A0A9P7HMZ5"/>
<dbReference type="Proteomes" id="UP000750502">
    <property type="component" value="Unassembled WGS sequence"/>
</dbReference>